<dbReference type="InterPro" id="IPR001123">
    <property type="entry name" value="LeuE-type"/>
</dbReference>
<evidence type="ECO:0000313" key="8">
    <source>
        <dbReference type="Proteomes" id="UP001609376"/>
    </source>
</evidence>
<keyword evidence="4 6" id="KW-1133">Transmembrane helix</keyword>
<dbReference type="EMBL" id="JBIMPR010000004">
    <property type="protein sequence ID" value="MFH5774049.1"/>
    <property type="molecule type" value="Genomic_DNA"/>
</dbReference>
<proteinExistence type="predicted"/>
<keyword evidence="8" id="KW-1185">Reference proteome</keyword>
<keyword evidence="3 6" id="KW-0812">Transmembrane</keyword>
<evidence type="ECO:0000313" key="7">
    <source>
        <dbReference type="EMBL" id="MFH5774049.1"/>
    </source>
</evidence>
<gene>
    <name evidence="7" type="ORF">ACHFJ0_07335</name>
</gene>
<name>A0ABW7LIP5_9RHOB</name>
<dbReference type="PANTHER" id="PTHR30086:SF20">
    <property type="entry name" value="ARGININE EXPORTER PROTEIN ARGO-RELATED"/>
    <property type="match status" value="1"/>
</dbReference>
<feature type="transmembrane region" description="Helical" evidence="6">
    <location>
        <begin position="74"/>
        <end position="91"/>
    </location>
</feature>
<feature type="transmembrane region" description="Helical" evidence="6">
    <location>
        <begin position="178"/>
        <end position="195"/>
    </location>
</feature>
<protein>
    <submittedName>
        <fullName evidence="7">LysE family translocator</fullName>
    </submittedName>
</protein>
<evidence type="ECO:0000256" key="4">
    <source>
        <dbReference type="ARBA" id="ARBA00022989"/>
    </source>
</evidence>
<sequence>MSHQVFLALVAFAFVTSITPGPNNLMLMASGANFGMRRTLPHMLGVALGFGAMVAVLGLGLDRIIANSPVLAQGLKWISLAYVLWLAWKIAHSAPPEAKGATASSRPMGFVAACAFQWVNPKAWMMALGALSAYAVGTGGAIGVALVFTLVNLPSVAVWAAMGQGLRGWLQNPSRLRVFNWTMALLLVGSMLPVLSQH</sequence>
<evidence type="ECO:0000256" key="6">
    <source>
        <dbReference type="SAM" id="Phobius"/>
    </source>
</evidence>
<keyword evidence="5 6" id="KW-0472">Membrane</keyword>
<accession>A0ABW7LIP5</accession>
<organism evidence="7 8">
    <name type="scientific">Paracoccus broussonetiae subsp. drimophilus</name>
    <dbReference type="NCBI Taxonomy" id="3373869"/>
    <lineage>
        <taxon>Bacteria</taxon>
        <taxon>Pseudomonadati</taxon>
        <taxon>Pseudomonadota</taxon>
        <taxon>Alphaproteobacteria</taxon>
        <taxon>Rhodobacterales</taxon>
        <taxon>Paracoccaceae</taxon>
        <taxon>Paracoccus</taxon>
        <taxon>Paracoccus broussonetiae</taxon>
    </lineage>
</organism>
<dbReference type="Pfam" id="PF01810">
    <property type="entry name" value="LysE"/>
    <property type="match status" value="1"/>
</dbReference>
<feature type="transmembrane region" description="Helical" evidence="6">
    <location>
        <begin position="44"/>
        <end position="62"/>
    </location>
</feature>
<evidence type="ECO:0000256" key="3">
    <source>
        <dbReference type="ARBA" id="ARBA00022692"/>
    </source>
</evidence>
<keyword evidence="2" id="KW-1003">Cell membrane</keyword>
<reference evidence="7 8" key="1">
    <citation type="submission" date="2024-10" db="EMBL/GenBank/DDBJ databases">
        <title>Paracoccus drimophilus sp. nov., a novel bacterium from corn roots in Hunan.</title>
        <authorList>
            <person name="Li X."/>
        </authorList>
    </citation>
    <scope>NUCLEOTIDE SEQUENCE [LARGE SCALE GENOMIC DNA]</scope>
    <source>
        <strain evidence="7 8">NGMCC 1.201697</strain>
    </source>
</reference>
<comment type="subcellular location">
    <subcellularLocation>
        <location evidence="1">Cell membrane</location>
        <topology evidence="1">Multi-pass membrane protein</topology>
    </subcellularLocation>
</comment>
<evidence type="ECO:0000256" key="5">
    <source>
        <dbReference type="ARBA" id="ARBA00023136"/>
    </source>
</evidence>
<comment type="caution">
    <text evidence="7">The sequence shown here is derived from an EMBL/GenBank/DDBJ whole genome shotgun (WGS) entry which is preliminary data.</text>
</comment>
<feature type="transmembrane region" description="Helical" evidence="6">
    <location>
        <begin position="131"/>
        <end position="158"/>
    </location>
</feature>
<dbReference type="PANTHER" id="PTHR30086">
    <property type="entry name" value="ARGININE EXPORTER PROTEIN ARGO"/>
    <property type="match status" value="1"/>
</dbReference>
<dbReference type="RefSeq" id="WP_395132953.1">
    <property type="nucleotide sequence ID" value="NZ_JBIMPR010000004.1"/>
</dbReference>
<dbReference type="Proteomes" id="UP001609376">
    <property type="component" value="Unassembled WGS sequence"/>
</dbReference>
<evidence type="ECO:0000256" key="1">
    <source>
        <dbReference type="ARBA" id="ARBA00004651"/>
    </source>
</evidence>
<evidence type="ECO:0000256" key="2">
    <source>
        <dbReference type="ARBA" id="ARBA00022475"/>
    </source>
</evidence>